<keyword evidence="2" id="KW-0732">Signal</keyword>
<proteinExistence type="predicted"/>
<feature type="region of interest" description="Disordered" evidence="1">
    <location>
        <begin position="80"/>
        <end position="160"/>
    </location>
</feature>
<comment type="caution">
    <text evidence="3">The sequence shown here is derived from an EMBL/GenBank/DDBJ whole genome shotgun (WGS) entry which is preliminary data.</text>
</comment>
<dbReference type="EMBL" id="AACS02000010">
    <property type="protein sequence ID" value="EAU87835.1"/>
    <property type="molecule type" value="Genomic_DNA"/>
</dbReference>
<feature type="chain" id="PRO_5002724273" evidence="2">
    <location>
        <begin position="20"/>
        <end position="442"/>
    </location>
</feature>
<reference evidence="3 4" key="1">
    <citation type="journal article" date="2010" name="Proc. Natl. Acad. Sci. U.S.A.">
        <title>Insights into evolution of multicellular fungi from the assembled chromosomes of the mushroom Coprinopsis cinerea (Coprinus cinereus).</title>
        <authorList>
            <person name="Stajich J.E."/>
            <person name="Wilke S.K."/>
            <person name="Ahren D."/>
            <person name="Au C.H."/>
            <person name="Birren B.W."/>
            <person name="Borodovsky M."/>
            <person name="Burns C."/>
            <person name="Canback B."/>
            <person name="Casselton L.A."/>
            <person name="Cheng C.K."/>
            <person name="Deng J."/>
            <person name="Dietrich F.S."/>
            <person name="Fargo D.C."/>
            <person name="Farman M.L."/>
            <person name="Gathman A.C."/>
            <person name="Goldberg J."/>
            <person name="Guigo R."/>
            <person name="Hoegger P.J."/>
            <person name="Hooker J.B."/>
            <person name="Huggins A."/>
            <person name="James T.Y."/>
            <person name="Kamada T."/>
            <person name="Kilaru S."/>
            <person name="Kodira C."/>
            <person name="Kues U."/>
            <person name="Kupfer D."/>
            <person name="Kwan H.S."/>
            <person name="Lomsadze A."/>
            <person name="Li W."/>
            <person name="Lilly W.W."/>
            <person name="Ma L.J."/>
            <person name="Mackey A.J."/>
            <person name="Manning G."/>
            <person name="Martin F."/>
            <person name="Muraguchi H."/>
            <person name="Natvig D.O."/>
            <person name="Palmerini H."/>
            <person name="Ramesh M.A."/>
            <person name="Rehmeyer C.J."/>
            <person name="Roe B.A."/>
            <person name="Shenoy N."/>
            <person name="Stanke M."/>
            <person name="Ter-Hovhannisyan V."/>
            <person name="Tunlid A."/>
            <person name="Velagapudi R."/>
            <person name="Vision T.J."/>
            <person name="Zeng Q."/>
            <person name="Zolan M.E."/>
            <person name="Pukkila P.J."/>
        </authorList>
    </citation>
    <scope>NUCLEOTIDE SEQUENCE [LARGE SCALE GENOMIC DNA]</scope>
    <source>
        <strain evidence="4">Okayama-7 / 130 / ATCC MYA-4618 / FGSC 9003</strain>
    </source>
</reference>
<organism evidence="3 4">
    <name type="scientific">Coprinopsis cinerea (strain Okayama-7 / 130 / ATCC MYA-4618 / FGSC 9003)</name>
    <name type="common">Inky cap fungus</name>
    <name type="synonym">Hormographiella aspergillata</name>
    <dbReference type="NCBI Taxonomy" id="240176"/>
    <lineage>
        <taxon>Eukaryota</taxon>
        <taxon>Fungi</taxon>
        <taxon>Dikarya</taxon>
        <taxon>Basidiomycota</taxon>
        <taxon>Agaricomycotina</taxon>
        <taxon>Agaricomycetes</taxon>
        <taxon>Agaricomycetidae</taxon>
        <taxon>Agaricales</taxon>
        <taxon>Agaricineae</taxon>
        <taxon>Psathyrellaceae</taxon>
        <taxon>Coprinopsis</taxon>
    </lineage>
</organism>
<feature type="signal peptide" evidence="2">
    <location>
        <begin position="1"/>
        <end position="19"/>
    </location>
</feature>
<name>A8NHQ7_COPC7</name>
<dbReference type="eggNOG" id="ENOG502RXKA">
    <property type="taxonomic scope" value="Eukaryota"/>
</dbReference>
<dbReference type="OMA" id="EVYMMIT"/>
<evidence type="ECO:0000256" key="2">
    <source>
        <dbReference type="SAM" id="SignalP"/>
    </source>
</evidence>
<feature type="compositionally biased region" description="Low complexity" evidence="1">
    <location>
        <begin position="43"/>
        <end position="54"/>
    </location>
</feature>
<protein>
    <submittedName>
        <fullName evidence="3">Uncharacterized protein</fullName>
    </submittedName>
</protein>
<sequence>MRVGVFFTSLLVLLPTILASPTHLYRRDYSGESGSSGSGSGSEVGNSSGSGSNVAYNVGGVYGGGSGGYNYDGGAGDGGGYGGTNVEDGEGDGGDNEGQRGSGSGGGYDYDEGGNDDEGSAGGAGEDDGDNGGDDGGDNGEDGNGNDEGSSGDDDSSSEYDVEDVRILSYALSYEYLATAFYEDSFSRWSCQDFENFGIDEWAYKRYEQIYKHRKAYVKFLESAIEASGAELIPPCTYNFDYSNDVNDFVNLSQYFELAGTSLYNGVLGYIHNKTPLSFNQIWTIGHPFYSSCPSSGPGMNAFPAGLRDYPSFKICNEDIIPGENVGIDLSEAYGANPSAFNGDQELFAVFALGTGSYVQPLYAKGSDDGGNGNDKDFWMKVPKELESTGAVYVSIVQASPDEASQSGFQIDDQNTVAGPKIWMFNYDSDWKPEKGYELFQD</sequence>
<dbReference type="KEGG" id="cci:CC1G_01482"/>
<dbReference type="OrthoDB" id="1001765at2759"/>
<feature type="compositionally biased region" description="Acidic residues" evidence="1">
    <location>
        <begin position="109"/>
        <end position="160"/>
    </location>
</feature>
<dbReference type="Proteomes" id="UP000001861">
    <property type="component" value="Unassembled WGS sequence"/>
</dbReference>
<dbReference type="AlphaFoldDB" id="A8NHQ7"/>
<keyword evidence="4" id="KW-1185">Reference proteome</keyword>
<dbReference type="RefSeq" id="XP_001833805.1">
    <property type="nucleotide sequence ID" value="XM_001833753.1"/>
</dbReference>
<evidence type="ECO:0000313" key="4">
    <source>
        <dbReference type="Proteomes" id="UP000001861"/>
    </source>
</evidence>
<dbReference type="Pfam" id="PF13668">
    <property type="entry name" value="Ferritin_2"/>
    <property type="match status" value="1"/>
</dbReference>
<dbReference type="STRING" id="240176.A8NHQ7"/>
<dbReference type="InParanoid" id="A8NHQ7"/>
<dbReference type="GeneID" id="6010305"/>
<dbReference type="VEuPathDB" id="FungiDB:CC1G_01482"/>
<evidence type="ECO:0000313" key="3">
    <source>
        <dbReference type="EMBL" id="EAU87835.1"/>
    </source>
</evidence>
<gene>
    <name evidence="3" type="ORF">CC1G_01482</name>
</gene>
<evidence type="ECO:0000256" key="1">
    <source>
        <dbReference type="SAM" id="MobiDB-lite"/>
    </source>
</evidence>
<accession>A8NHQ7</accession>
<feature type="region of interest" description="Disordered" evidence="1">
    <location>
        <begin position="28"/>
        <end position="54"/>
    </location>
</feature>